<evidence type="ECO:0000313" key="2">
    <source>
        <dbReference type="EMBL" id="KAK3897241.1"/>
    </source>
</evidence>
<keyword evidence="1" id="KW-0732">Signal</keyword>
<feature type="chain" id="PRO_5042976557" description="Cell wall protein PhiA" evidence="1">
    <location>
        <begin position="18"/>
        <end position="193"/>
    </location>
</feature>
<dbReference type="EMBL" id="MU856225">
    <property type="protein sequence ID" value="KAK3897241.1"/>
    <property type="molecule type" value="Genomic_DNA"/>
</dbReference>
<sequence>MQLTTVLLSLFAAAATAAPAGASCPAPVRKFGIMSLRSASPVHFGQVSATQNKMVLNLPENKRDAVCTDGKTHENAVFYIRDGELFLYGKEKTQEFFTDRSGMGQGVLQYFNKGETGLGNRFEVKGWAVDENDNLTFNGAGLLACPSKTDGSWYIWVSVGNDKPAGQEGCLGFSARTITIDKPVKCTYSIYSP</sequence>
<feature type="signal peptide" evidence="1">
    <location>
        <begin position="1"/>
        <end position="17"/>
    </location>
</feature>
<keyword evidence="3" id="KW-1185">Reference proteome</keyword>
<comment type="caution">
    <text evidence="2">The sequence shown here is derived from an EMBL/GenBank/DDBJ whole genome shotgun (WGS) entry which is preliminary data.</text>
</comment>
<evidence type="ECO:0008006" key="4">
    <source>
        <dbReference type="Google" id="ProtNLM"/>
    </source>
</evidence>
<gene>
    <name evidence="2" type="ORF">C8A05DRAFT_39214</name>
</gene>
<name>A0AAN6MAC1_9PEZI</name>
<evidence type="ECO:0000313" key="3">
    <source>
        <dbReference type="Proteomes" id="UP001303889"/>
    </source>
</evidence>
<organism evidence="2 3">
    <name type="scientific">Staphylotrichum tortipilum</name>
    <dbReference type="NCBI Taxonomy" id="2831512"/>
    <lineage>
        <taxon>Eukaryota</taxon>
        <taxon>Fungi</taxon>
        <taxon>Dikarya</taxon>
        <taxon>Ascomycota</taxon>
        <taxon>Pezizomycotina</taxon>
        <taxon>Sordariomycetes</taxon>
        <taxon>Sordariomycetidae</taxon>
        <taxon>Sordariales</taxon>
        <taxon>Chaetomiaceae</taxon>
        <taxon>Staphylotrichum</taxon>
    </lineage>
</organism>
<dbReference type="Proteomes" id="UP001303889">
    <property type="component" value="Unassembled WGS sequence"/>
</dbReference>
<dbReference type="AlphaFoldDB" id="A0AAN6MAC1"/>
<protein>
    <recommendedName>
        <fullName evidence="4">Cell wall protein PhiA</fullName>
    </recommendedName>
</protein>
<accession>A0AAN6MAC1</accession>
<evidence type="ECO:0000256" key="1">
    <source>
        <dbReference type="SAM" id="SignalP"/>
    </source>
</evidence>
<reference evidence="2" key="1">
    <citation type="journal article" date="2023" name="Mol. Phylogenet. Evol.">
        <title>Genome-scale phylogeny and comparative genomics of the fungal order Sordariales.</title>
        <authorList>
            <person name="Hensen N."/>
            <person name="Bonometti L."/>
            <person name="Westerberg I."/>
            <person name="Brannstrom I.O."/>
            <person name="Guillou S."/>
            <person name="Cros-Aarteil S."/>
            <person name="Calhoun S."/>
            <person name="Haridas S."/>
            <person name="Kuo A."/>
            <person name="Mondo S."/>
            <person name="Pangilinan J."/>
            <person name="Riley R."/>
            <person name="LaButti K."/>
            <person name="Andreopoulos B."/>
            <person name="Lipzen A."/>
            <person name="Chen C."/>
            <person name="Yan M."/>
            <person name="Daum C."/>
            <person name="Ng V."/>
            <person name="Clum A."/>
            <person name="Steindorff A."/>
            <person name="Ohm R.A."/>
            <person name="Martin F."/>
            <person name="Silar P."/>
            <person name="Natvig D.O."/>
            <person name="Lalanne C."/>
            <person name="Gautier V."/>
            <person name="Ament-Velasquez S.L."/>
            <person name="Kruys A."/>
            <person name="Hutchinson M.I."/>
            <person name="Powell A.J."/>
            <person name="Barry K."/>
            <person name="Miller A.N."/>
            <person name="Grigoriev I.V."/>
            <person name="Debuchy R."/>
            <person name="Gladieux P."/>
            <person name="Hiltunen Thoren M."/>
            <person name="Johannesson H."/>
        </authorList>
    </citation>
    <scope>NUCLEOTIDE SEQUENCE</scope>
    <source>
        <strain evidence="2">CBS 103.79</strain>
    </source>
</reference>
<reference evidence="2" key="2">
    <citation type="submission" date="2023-05" db="EMBL/GenBank/DDBJ databases">
        <authorList>
            <consortium name="Lawrence Berkeley National Laboratory"/>
            <person name="Steindorff A."/>
            <person name="Hensen N."/>
            <person name="Bonometti L."/>
            <person name="Westerberg I."/>
            <person name="Brannstrom I.O."/>
            <person name="Guillou S."/>
            <person name="Cros-Aarteil S."/>
            <person name="Calhoun S."/>
            <person name="Haridas S."/>
            <person name="Kuo A."/>
            <person name="Mondo S."/>
            <person name="Pangilinan J."/>
            <person name="Riley R."/>
            <person name="Labutti K."/>
            <person name="Andreopoulos B."/>
            <person name="Lipzen A."/>
            <person name="Chen C."/>
            <person name="Yanf M."/>
            <person name="Daum C."/>
            <person name="Ng V."/>
            <person name="Clum A."/>
            <person name="Ohm R."/>
            <person name="Martin F."/>
            <person name="Silar P."/>
            <person name="Natvig D."/>
            <person name="Lalanne C."/>
            <person name="Gautier V."/>
            <person name="Ament-Velasquez S.L."/>
            <person name="Kruys A."/>
            <person name="Hutchinson M.I."/>
            <person name="Powell A.J."/>
            <person name="Barry K."/>
            <person name="Miller A.N."/>
            <person name="Grigoriev I.V."/>
            <person name="Debuchy R."/>
            <person name="Gladieux P."/>
            <person name="Thoren M.H."/>
            <person name="Johannesson H."/>
        </authorList>
    </citation>
    <scope>NUCLEOTIDE SEQUENCE</scope>
    <source>
        <strain evidence="2">CBS 103.79</strain>
    </source>
</reference>
<proteinExistence type="predicted"/>